<dbReference type="NCBIfam" id="NF005484">
    <property type="entry name" value="PRK07090.1"/>
    <property type="match status" value="1"/>
</dbReference>
<dbReference type="SMART" id="SM01007">
    <property type="entry name" value="Aldolase_II"/>
    <property type="match status" value="1"/>
</dbReference>
<dbReference type="AlphaFoldDB" id="A0A8H6LLQ1"/>
<protein>
    <recommendedName>
        <fullName evidence="2">Class II aldolase/adducin N-terminal domain-containing protein</fullName>
    </recommendedName>
</protein>
<dbReference type="EMBL" id="JACDXP010000004">
    <property type="protein sequence ID" value="KAF6525497.1"/>
    <property type="molecule type" value="Genomic_DNA"/>
</dbReference>
<dbReference type="GO" id="GO:0005856">
    <property type="term" value="C:cytoskeleton"/>
    <property type="evidence" value="ECO:0007669"/>
    <property type="project" value="TreeGrafter"/>
</dbReference>
<feature type="region of interest" description="Disordered" evidence="1">
    <location>
        <begin position="1"/>
        <end position="29"/>
    </location>
</feature>
<evidence type="ECO:0000259" key="2">
    <source>
        <dbReference type="SMART" id="SM01007"/>
    </source>
</evidence>
<dbReference type="PANTHER" id="PTHR10672">
    <property type="entry name" value="ADDUCIN"/>
    <property type="match status" value="1"/>
</dbReference>
<organism evidence="3 4">
    <name type="scientific">Fusarium oxysporum f. sp. conglutinans</name>
    <dbReference type="NCBI Taxonomy" id="100902"/>
    <lineage>
        <taxon>Eukaryota</taxon>
        <taxon>Fungi</taxon>
        <taxon>Dikarya</taxon>
        <taxon>Ascomycota</taxon>
        <taxon>Pezizomycotina</taxon>
        <taxon>Sordariomycetes</taxon>
        <taxon>Hypocreomycetidae</taxon>
        <taxon>Hypocreales</taxon>
        <taxon>Nectriaceae</taxon>
        <taxon>Fusarium</taxon>
        <taxon>Fusarium oxysporum species complex</taxon>
    </lineage>
</organism>
<evidence type="ECO:0000313" key="3">
    <source>
        <dbReference type="EMBL" id="KAF6525497.1"/>
    </source>
</evidence>
<dbReference type="PANTHER" id="PTHR10672:SF3">
    <property type="entry name" value="PROTEIN HU-LI TAI SHAO"/>
    <property type="match status" value="1"/>
</dbReference>
<gene>
    <name evidence="3" type="ORF">HZS61_011292</name>
</gene>
<dbReference type="InterPro" id="IPR051017">
    <property type="entry name" value="Aldolase-II_Adducin_sf"/>
</dbReference>
<evidence type="ECO:0000313" key="4">
    <source>
        <dbReference type="Proteomes" id="UP000593570"/>
    </source>
</evidence>
<feature type="domain" description="Class II aldolase/adducin N-terminal" evidence="2">
    <location>
        <begin position="55"/>
        <end position="234"/>
    </location>
</feature>
<dbReference type="GO" id="GO:0051015">
    <property type="term" value="F:actin filament binding"/>
    <property type="evidence" value="ECO:0007669"/>
    <property type="project" value="TreeGrafter"/>
</dbReference>
<comment type="caution">
    <text evidence="3">The sequence shown here is derived from an EMBL/GenBank/DDBJ whole genome shotgun (WGS) entry which is preliminary data.</text>
</comment>
<dbReference type="SUPFAM" id="SSF53639">
    <property type="entry name" value="AraD/HMP-PK domain-like"/>
    <property type="match status" value="1"/>
</dbReference>
<evidence type="ECO:0000256" key="1">
    <source>
        <dbReference type="SAM" id="MobiDB-lite"/>
    </source>
</evidence>
<dbReference type="Proteomes" id="UP000593570">
    <property type="component" value="Unassembled WGS sequence"/>
</dbReference>
<dbReference type="Gene3D" id="3.40.225.10">
    <property type="entry name" value="Class II aldolase/adducin N-terminal domain"/>
    <property type="match status" value="1"/>
</dbReference>
<sequence>MSPSATAAPTQVPAPAPAPVPKINGAPLRSKDYFDKRSADEIQKHLKIPQRTLQETLACACRLIAAKQEDAGLAGQISARSQRGDGFYWTLRFGLGWEEARPEDFIEVDGDLNTITGEGMPNPATRFHLWVYAGRPDIQSIVHTHSPWMQVMAAAKQPLVVAQMDMTPFYNDCAFLGEWPGVPIADQEGVIITEALGDKYSIILANHGMLTAGQSIQEATYLAVYLEKAARIQVQARPFGPLQPVDAELAREAGSYLRRPRIMNATFEYWYRQTKKPEPLPF</sequence>
<feature type="compositionally biased region" description="Low complexity" evidence="1">
    <location>
        <begin position="1"/>
        <end position="11"/>
    </location>
</feature>
<accession>A0A8H6LLQ1</accession>
<name>A0A8H6LLQ1_FUSOX</name>
<reference evidence="3 4" key="1">
    <citation type="journal article" date="2020" name="bioRxiv">
        <title>A chromosome-scale genome assembly for the Fusarium oxysporum strain Fo5176 to establish a model Arabidopsis-fungal pathosystem.</title>
        <authorList>
            <person name="Fokkens L."/>
            <person name="Guo L."/>
            <person name="Dora S."/>
            <person name="Wang B."/>
            <person name="Ye K."/>
            <person name="Sanchez-Rodriguez C."/>
            <person name="Croll D."/>
        </authorList>
    </citation>
    <scope>NUCLEOTIDE SEQUENCE [LARGE SCALE GENOMIC DNA]</scope>
    <source>
        <strain evidence="3 4">Fo5176</strain>
    </source>
</reference>
<dbReference type="InterPro" id="IPR001303">
    <property type="entry name" value="Aldolase_II/adducin_N"/>
</dbReference>
<proteinExistence type="predicted"/>
<dbReference type="Pfam" id="PF00596">
    <property type="entry name" value="Aldolase_II"/>
    <property type="match status" value="1"/>
</dbReference>
<dbReference type="InterPro" id="IPR036409">
    <property type="entry name" value="Aldolase_II/adducin_N_sf"/>
</dbReference>